<dbReference type="InterPro" id="IPR002347">
    <property type="entry name" value="SDR_fam"/>
</dbReference>
<evidence type="ECO:0000313" key="4">
    <source>
        <dbReference type="EMBL" id="NMN98888.1"/>
    </source>
</evidence>
<evidence type="ECO:0000256" key="2">
    <source>
        <dbReference type="ARBA" id="ARBA00023002"/>
    </source>
</evidence>
<dbReference type="PANTHER" id="PTHR44196">
    <property type="entry name" value="DEHYDROGENASE/REDUCTASE SDR FAMILY MEMBER 7B"/>
    <property type="match status" value="1"/>
</dbReference>
<dbReference type="AlphaFoldDB" id="A0A848KLU4"/>
<reference evidence="4 5" key="1">
    <citation type="submission" date="2019-05" db="EMBL/GenBank/DDBJ databases">
        <authorList>
            <person name="Lee S.D."/>
        </authorList>
    </citation>
    <scope>NUCLEOTIDE SEQUENCE [LARGE SCALE GENOMIC DNA]</scope>
    <source>
        <strain evidence="4 5">YC2-7</strain>
    </source>
</reference>
<dbReference type="PRINTS" id="PR00081">
    <property type="entry name" value="GDHRDH"/>
</dbReference>
<dbReference type="Pfam" id="PF00106">
    <property type="entry name" value="adh_short"/>
    <property type="match status" value="1"/>
</dbReference>
<comment type="similarity">
    <text evidence="1 3">Belongs to the short-chain dehydrogenases/reductases (SDR) family.</text>
</comment>
<accession>A0A848KLU4</accession>
<sequence length="278" mass="29140">MNVWPFARRDRRTYGADAVVTGAGSGIGRAFAIELSRRDGRVVCADIDIGSAQQTSTLITSKGGDAIAIQCDVADARQVLDLANVAEGWFGNSVSLMINNAGIGTGGTVVGETPLDDWYRTIEVNLWGVIHGCHVLAPRLRERGSGGIINVASAASFGAGPRMAAYNVSKAGVLSLSETLAAELSGTGVTITVLCPTLVKTNINDNTAITESAAQLADTLMKWIGSSPQSIAQTTLDAHDRGQLHVMPQLDAKVAWQLKRLAPGAFTRALGVIERIAS</sequence>
<evidence type="ECO:0000256" key="3">
    <source>
        <dbReference type="RuleBase" id="RU000363"/>
    </source>
</evidence>
<gene>
    <name evidence="4" type="ORF">FGL95_28025</name>
</gene>
<dbReference type="EMBL" id="VCQU01000013">
    <property type="protein sequence ID" value="NMN98888.1"/>
    <property type="molecule type" value="Genomic_DNA"/>
</dbReference>
<proteinExistence type="inferred from homology"/>
<reference evidence="4 5" key="2">
    <citation type="submission" date="2020-06" db="EMBL/GenBank/DDBJ databases">
        <title>Antribacter stalactiti gen. nov., sp. nov., a new member of the family Nacardiaceae isolated from a cave.</title>
        <authorList>
            <person name="Kim I.S."/>
        </authorList>
    </citation>
    <scope>NUCLEOTIDE SEQUENCE [LARGE SCALE GENOMIC DNA]</scope>
    <source>
        <strain evidence="4 5">YC2-7</strain>
    </source>
</reference>
<name>A0A848KLU4_9NOCA</name>
<dbReference type="GO" id="GO:0016491">
    <property type="term" value="F:oxidoreductase activity"/>
    <property type="evidence" value="ECO:0007669"/>
    <property type="project" value="UniProtKB-KW"/>
</dbReference>
<dbReference type="RefSeq" id="WP_169593656.1">
    <property type="nucleotide sequence ID" value="NZ_VCQU01000013.1"/>
</dbReference>
<evidence type="ECO:0000313" key="5">
    <source>
        <dbReference type="Proteomes" id="UP000535543"/>
    </source>
</evidence>
<dbReference type="InterPro" id="IPR036291">
    <property type="entry name" value="NAD(P)-bd_dom_sf"/>
</dbReference>
<organism evidence="4 5">
    <name type="scientific">Antrihabitans stalactiti</name>
    <dbReference type="NCBI Taxonomy" id="2584121"/>
    <lineage>
        <taxon>Bacteria</taxon>
        <taxon>Bacillati</taxon>
        <taxon>Actinomycetota</taxon>
        <taxon>Actinomycetes</taxon>
        <taxon>Mycobacteriales</taxon>
        <taxon>Nocardiaceae</taxon>
        <taxon>Antrihabitans</taxon>
    </lineage>
</organism>
<dbReference type="PROSITE" id="PS00061">
    <property type="entry name" value="ADH_SHORT"/>
    <property type="match status" value="1"/>
</dbReference>
<dbReference type="SUPFAM" id="SSF51735">
    <property type="entry name" value="NAD(P)-binding Rossmann-fold domains"/>
    <property type="match status" value="1"/>
</dbReference>
<protein>
    <submittedName>
        <fullName evidence="4">SDR family NAD(P)-dependent oxidoreductase</fullName>
    </submittedName>
</protein>
<evidence type="ECO:0000256" key="1">
    <source>
        <dbReference type="ARBA" id="ARBA00006484"/>
    </source>
</evidence>
<dbReference type="CDD" id="cd05233">
    <property type="entry name" value="SDR_c"/>
    <property type="match status" value="1"/>
</dbReference>
<keyword evidence="2" id="KW-0560">Oxidoreductase</keyword>
<dbReference type="Proteomes" id="UP000535543">
    <property type="component" value="Unassembled WGS sequence"/>
</dbReference>
<comment type="caution">
    <text evidence="4">The sequence shown here is derived from an EMBL/GenBank/DDBJ whole genome shotgun (WGS) entry which is preliminary data.</text>
</comment>
<dbReference type="Gene3D" id="3.40.50.720">
    <property type="entry name" value="NAD(P)-binding Rossmann-like Domain"/>
    <property type="match status" value="1"/>
</dbReference>
<keyword evidence="5" id="KW-1185">Reference proteome</keyword>
<dbReference type="InterPro" id="IPR020904">
    <property type="entry name" value="Sc_DH/Rdtase_CS"/>
</dbReference>
<dbReference type="PANTHER" id="PTHR44196:SF1">
    <property type="entry name" value="DEHYDROGENASE_REDUCTASE SDR FAMILY MEMBER 7B"/>
    <property type="match status" value="1"/>
</dbReference>
<dbReference type="GO" id="GO:0016020">
    <property type="term" value="C:membrane"/>
    <property type="evidence" value="ECO:0007669"/>
    <property type="project" value="TreeGrafter"/>
</dbReference>
<dbReference type="PRINTS" id="PR00080">
    <property type="entry name" value="SDRFAMILY"/>
</dbReference>